<evidence type="ECO:0000256" key="1">
    <source>
        <dbReference type="SAM" id="MobiDB-lite"/>
    </source>
</evidence>
<gene>
    <name evidence="2" type="ORF">P7K49_026039</name>
</gene>
<feature type="compositionally biased region" description="Basic residues" evidence="1">
    <location>
        <begin position="38"/>
        <end position="47"/>
    </location>
</feature>
<proteinExistence type="predicted"/>
<protein>
    <submittedName>
        <fullName evidence="2">Uncharacterized protein</fullName>
    </submittedName>
</protein>
<feature type="compositionally biased region" description="Basic residues" evidence="1">
    <location>
        <begin position="118"/>
        <end position="131"/>
    </location>
</feature>
<name>A0ABQ9UJR2_SAGOE</name>
<reference evidence="2 3" key="1">
    <citation type="submission" date="2023-05" db="EMBL/GenBank/DDBJ databases">
        <title>B98-5 Cell Line De Novo Hybrid Assembly: An Optical Mapping Approach.</title>
        <authorList>
            <person name="Kananen K."/>
            <person name="Auerbach J.A."/>
            <person name="Kautto E."/>
            <person name="Blachly J.S."/>
        </authorList>
    </citation>
    <scope>NUCLEOTIDE SEQUENCE [LARGE SCALE GENOMIC DNA]</scope>
    <source>
        <strain evidence="2">B95-8</strain>
        <tissue evidence="2">Cell line</tissue>
    </source>
</reference>
<feature type="compositionally biased region" description="Basic residues" evidence="1">
    <location>
        <begin position="76"/>
        <end position="87"/>
    </location>
</feature>
<feature type="region of interest" description="Disordered" evidence="1">
    <location>
        <begin position="1"/>
        <end position="132"/>
    </location>
</feature>
<dbReference type="Proteomes" id="UP001266305">
    <property type="component" value="Unassembled WGS sequence"/>
</dbReference>
<sequence>MARKRVAEYPGSSHLLRFPYLDTRPNHTLATASGGHTTKPRPRHSQRRPHDQTTPSPRPAEATRPNHALATASRGHTTKPHPRHGQRRTQDQTTPSPRPAEATRPNHTLATASGGHTTKPHPHHGQWRPHKPTTSLQMVKLVNLTLYVFYR</sequence>
<comment type="caution">
    <text evidence="2">The sequence shown here is derived from an EMBL/GenBank/DDBJ whole genome shotgun (WGS) entry which is preliminary data.</text>
</comment>
<organism evidence="2 3">
    <name type="scientific">Saguinus oedipus</name>
    <name type="common">Cotton-top tamarin</name>
    <name type="synonym">Oedipomidas oedipus</name>
    <dbReference type="NCBI Taxonomy" id="9490"/>
    <lineage>
        <taxon>Eukaryota</taxon>
        <taxon>Metazoa</taxon>
        <taxon>Chordata</taxon>
        <taxon>Craniata</taxon>
        <taxon>Vertebrata</taxon>
        <taxon>Euteleostomi</taxon>
        <taxon>Mammalia</taxon>
        <taxon>Eutheria</taxon>
        <taxon>Euarchontoglires</taxon>
        <taxon>Primates</taxon>
        <taxon>Haplorrhini</taxon>
        <taxon>Platyrrhini</taxon>
        <taxon>Cebidae</taxon>
        <taxon>Callitrichinae</taxon>
        <taxon>Saguinus</taxon>
    </lineage>
</organism>
<feature type="compositionally biased region" description="Polar residues" evidence="1">
    <location>
        <begin position="26"/>
        <end position="36"/>
    </location>
</feature>
<evidence type="ECO:0000313" key="2">
    <source>
        <dbReference type="EMBL" id="KAK2097005.1"/>
    </source>
</evidence>
<evidence type="ECO:0000313" key="3">
    <source>
        <dbReference type="Proteomes" id="UP001266305"/>
    </source>
</evidence>
<keyword evidence="3" id="KW-1185">Reference proteome</keyword>
<accession>A0ABQ9UJR2</accession>
<dbReference type="EMBL" id="JASSZA010000012">
    <property type="protein sequence ID" value="KAK2097005.1"/>
    <property type="molecule type" value="Genomic_DNA"/>
</dbReference>